<dbReference type="InterPro" id="IPR006614">
    <property type="entry name" value="Peroxin/Ferlin"/>
</dbReference>
<feature type="domain" description="Peroxin/Ferlin" evidence="7">
    <location>
        <begin position="327"/>
        <end position="395"/>
    </location>
</feature>
<dbReference type="PANTHER" id="PTHR31679">
    <property type="entry name" value="PEROXISOMAL MEMBRANE PROTEIN PEX30-RELATED"/>
    <property type="match status" value="1"/>
</dbReference>
<evidence type="ECO:0000256" key="1">
    <source>
        <dbReference type="ARBA" id="ARBA00004127"/>
    </source>
</evidence>
<gene>
    <name evidence="9" type="ORF">LTR36_000684</name>
</gene>
<dbReference type="SMART" id="SM00693">
    <property type="entry name" value="DysFN"/>
    <property type="match status" value="1"/>
</dbReference>
<dbReference type="Pfam" id="PF06398">
    <property type="entry name" value="Pex24p"/>
    <property type="match status" value="1"/>
</dbReference>
<evidence type="ECO:0000313" key="10">
    <source>
        <dbReference type="Proteomes" id="UP001324427"/>
    </source>
</evidence>
<organism evidence="9 10">
    <name type="scientific">Oleoguttula mirabilis</name>
    <dbReference type="NCBI Taxonomy" id="1507867"/>
    <lineage>
        <taxon>Eukaryota</taxon>
        <taxon>Fungi</taxon>
        <taxon>Dikarya</taxon>
        <taxon>Ascomycota</taxon>
        <taxon>Pezizomycotina</taxon>
        <taxon>Dothideomycetes</taxon>
        <taxon>Dothideomycetidae</taxon>
        <taxon>Mycosphaerellales</taxon>
        <taxon>Teratosphaeriaceae</taxon>
        <taxon>Oleoguttula</taxon>
    </lineage>
</organism>
<evidence type="ECO:0000313" key="9">
    <source>
        <dbReference type="EMBL" id="KAK4547726.1"/>
    </source>
</evidence>
<feature type="region of interest" description="Disordered" evidence="5">
    <location>
        <begin position="456"/>
        <end position="567"/>
    </location>
</feature>
<feature type="compositionally biased region" description="Low complexity" evidence="5">
    <location>
        <begin position="466"/>
        <end position="477"/>
    </location>
</feature>
<feature type="domain" description="Peroxin/Ferlin" evidence="8">
    <location>
        <begin position="418"/>
        <end position="451"/>
    </location>
</feature>
<evidence type="ECO:0000256" key="4">
    <source>
        <dbReference type="ARBA" id="ARBA00023136"/>
    </source>
</evidence>
<dbReference type="Proteomes" id="UP001324427">
    <property type="component" value="Unassembled WGS sequence"/>
</dbReference>
<keyword evidence="2 6" id="KW-0812">Transmembrane</keyword>
<sequence length="567" mass="62595">MKLQKLTKNRRADTPWTSSMSNQHEEQRPSQHAGPSDTKPSEPQPTVAAFSPNQQTASQASNNRSSILIHQKSPLLVATPPQVTRALAYSHAFILPLNHVAGLLSWTTADPWESFLLLAGFWFTVLYGSDVIRWAGPLVVVVGLILGMYSRRYSPLSSTVWSGEKARRKRADSEQRKSLDEILETLRTFTGRCDVLLDPCLQLTEFLSTQSSATSATTRPALTTLFIRLLAFLPIWILLTLPPFYIVTTKRIALLLGTLGLTWHSRPARVTRTLLWRSRTVRNTLTLLTGLQFLGPPPQPIGPPPLPPRPKGAGAASALNVKGAGPGIRFTFTLWENQRRWIGLGWTANLLAYERQAWSDEHHNTCADPDRFELPDTEHDATKWRWVPGGEWRVEGAMTDKEKSAKRIGGGGGGDDVGWTYYDNKWQGGHKTDGWGRYTRRRKWVRDAELVDIDHEDEGLATPVPASSASEAGTESTLVPDNDDTTDATGIDSNAKRKGWFGGGKSGGHSRRPTNDRSDAVSKTGSGSTGESARSRDGADEDLLTPLRYRQTDWDRSIGDGVAMGLS</sequence>
<protein>
    <recommendedName>
        <fullName evidence="7 8">Peroxin/Ferlin domain-containing protein</fullName>
    </recommendedName>
</protein>
<feature type="transmembrane region" description="Helical" evidence="6">
    <location>
        <begin position="225"/>
        <end position="246"/>
    </location>
</feature>
<proteinExistence type="predicted"/>
<evidence type="ECO:0000256" key="5">
    <source>
        <dbReference type="SAM" id="MobiDB-lite"/>
    </source>
</evidence>
<reference evidence="9 10" key="1">
    <citation type="submission" date="2021-11" db="EMBL/GenBank/DDBJ databases">
        <title>Black yeast isolated from Biological Soil Crust.</title>
        <authorList>
            <person name="Kurbessoian T."/>
        </authorList>
    </citation>
    <scope>NUCLEOTIDE SEQUENCE [LARGE SCALE GENOMIC DNA]</scope>
    <source>
        <strain evidence="9 10">CCFEE 5522</strain>
    </source>
</reference>
<dbReference type="AlphaFoldDB" id="A0AAV9JQ63"/>
<evidence type="ECO:0000256" key="6">
    <source>
        <dbReference type="SAM" id="Phobius"/>
    </source>
</evidence>
<dbReference type="GO" id="GO:0012505">
    <property type="term" value="C:endomembrane system"/>
    <property type="evidence" value="ECO:0007669"/>
    <property type="project" value="UniProtKB-SubCell"/>
</dbReference>
<keyword evidence="10" id="KW-1185">Reference proteome</keyword>
<dbReference type="InterPro" id="IPR052646">
    <property type="entry name" value="Peroxisomal_PEX28-32"/>
</dbReference>
<evidence type="ECO:0000256" key="2">
    <source>
        <dbReference type="ARBA" id="ARBA00022692"/>
    </source>
</evidence>
<accession>A0AAV9JQ63</accession>
<dbReference type="SMART" id="SM00694">
    <property type="entry name" value="DysFC"/>
    <property type="match status" value="1"/>
</dbReference>
<evidence type="ECO:0000259" key="8">
    <source>
        <dbReference type="SMART" id="SM00694"/>
    </source>
</evidence>
<dbReference type="GO" id="GO:0005778">
    <property type="term" value="C:peroxisomal membrane"/>
    <property type="evidence" value="ECO:0007669"/>
    <property type="project" value="UniProtKB-ARBA"/>
</dbReference>
<evidence type="ECO:0000259" key="7">
    <source>
        <dbReference type="SMART" id="SM00693"/>
    </source>
</evidence>
<keyword evidence="3 6" id="KW-1133">Transmembrane helix</keyword>
<comment type="subcellular location">
    <subcellularLocation>
        <location evidence="1">Endomembrane system</location>
        <topology evidence="1">Multi-pass membrane protein</topology>
    </subcellularLocation>
</comment>
<feature type="region of interest" description="Disordered" evidence="5">
    <location>
        <begin position="1"/>
        <end position="56"/>
    </location>
</feature>
<comment type="caution">
    <text evidence="9">The sequence shown here is derived from an EMBL/GenBank/DDBJ whole genome shotgun (WGS) entry which is preliminary data.</text>
</comment>
<dbReference type="PANTHER" id="PTHR31679:SF2">
    <property type="entry name" value="PEROXISOMAL MEMBRANE PROTEIN PEX30-RELATED"/>
    <property type="match status" value="1"/>
</dbReference>
<dbReference type="EMBL" id="JAVFHQ010000010">
    <property type="protein sequence ID" value="KAK4547726.1"/>
    <property type="molecule type" value="Genomic_DNA"/>
</dbReference>
<keyword evidence="4 6" id="KW-0472">Membrane</keyword>
<feature type="compositionally biased region" description="Polar residues" evidence="5">
    <location>
        <begin position="521"/>
        <end position="532"/>
    </location>
</feature>
<dbReference type="InterPro" id="IPR010482">
    <property type="entry name" value="TECPR1-like_DysF"/>
</dbReference>
<dbReference type="GO" id="GO:0007031">
    <property type="term" value="P:peroxisome organization"/>
    <property type="evidence" value="ECO:0007669"/>
    <property type="project" value="TreeGrafter"/>
</dbReference>
<feature type="transmembrane region" description="Helical" evidence="6">
    <location>
        <begin position="131"/>
        <end position="149"/>
    </location>
</feature>
<name>A0AAV9JQ63_9PEZI</name>
<evidence type="ECO:0000256" key="3">
    <source>
        <dbReference type="ARBA" id="ARBA00022989"/>
    </source>
</evidence>